<comment type="caution">
    <text evidence="1">The sequence shown here is derived from an EMBL/GenBank/DDBJ whole genome shotgun (WGS) entry which is preliminary data.</text>
</comment>
<dbReference type="Proteomes" id="UP000823897">
    <property type="component" value="Unassembled WGS sequence"/>
</dbReference>
<proteinExistence type="predicted"/>
<protein>
    <submittedName>
        <fullName evidence="1">Uncharacterized protein</fullName>
    </submittedName>
</protein>
<sequence length="87" mass="10157">MLRHEHLKYGLMNKIDMLYDEAYELAQRKYNYKTALEKFKKKNGLQNGSECVVRIEKLEMTDSAARYKYYPENSDGSGIVALNRNTG</sequence>
<gene>
    <name evidence="1" type="ORF">H9911_05170</name>
</gene>
<evidence type="ECO:0000313" key="2">
    <source>
        <dbReference type="Proteomes" id="UP000823897"/>
    </source>
</evidence>
<reference evidence="1" key="1">
    <citation type="journal article" date="2021" name="PeerJ">
        <title>Extensive microbial diversity within the chicken gut microbiome revealed by metagenomics and culture.</title>
        <authorList>
            <person name="Gilroy R."/>
            <person name="Ravi A."/>
            <person name="Getino M."/>
            <person name="Pursley I."/>
            <person name="Horton D.L."/>
            <person name="Alikhan N.F."/>
            <person name="Baker D."/>
            <person name="Gharbi K."/>
            <person name="Hall N."/>
            <person name="Watson M."/>
            <person name="Adriaenssens E.M."/>
            <person name="Foster-Nyarko E."/>
            <person name="Jarju S."/>
            <person name="Secka A."/>
            <person name="Antonio M."/>
            <person name="Oren A."/>
            <person name="Chaudhuri R.R."/>
            <person name="La Ragione R."/>
            <person name="Hildebrand F."/>
            <person name="Pallen M.J."/>
        </authorList>
    </citation>
    <scope>NUCLEOTIDE SEQUENCE</scope>
    <source>
        <strain evidence="1">ChiGjej3B3-11674</strain>
    </source>
</reference>
<organism evidence="1 2">
    <name type="scientific">Candidatus Mediterraneibacter tabaqchaliae</name>
    <dbReference type="NCBI Taxonomy" id="2838689"/>
    <lineage>
        <taxon>Bacteria</taxon>
        <taxon>Bacillati</taxon>
        <taxon>Bacillota</taxon>
        <taxon>Clostridia</taxon>
        <taxon>Lachnospirales</taxon>
        <taxon>Lachnospiraceae</taxon>
        <taxon>Mediterraneibacter</taxon>
    </lineage>
</organism>
<dbReference type="AlphaFoldDB" id="A0A9D2R587"/>
<name>A0A9D2R587_9FIRM</name>
<evidence type="ECO:0000313" key="1">
    <source>
        <dbReference type="EMBL" id="HJD33921.1"/>
    </source>
</evidence>
<dbReference type="EMBL" id="DWUV01000099">
    <property type="protein sequence ID" value="HJD33921.1"/>
    <property type="molecule type" value="Genomic_DNA"/>
</dbReference>
<reference evidence="1" key="2">
    <citation type="submission" date="2021-04" db="EMBL/GenBank/DDBJ databases">
        <authorList>
            <person name="Gilroy R."/>
        </authorList>
    </citation>
    <scope>NUCLEOTIDE SEQUENCE</scope>
    <source>
        <strain evidence="1">ChiGjej3B3-11674</strain>
    </source>
</reference>
<accession>A0A9D2R587</accession>